<dbReference type="SUPFAM" id="SSF53335">
    <property type="entry name" value="S-adenosyl-L-methionine-dependent methyltransferases"/>
    <property type="match status" value="1"/>
</dbReference>
<organism evidence="2">
    <name type="scientific">Nucleocytoviricota sp</name>
    <dbReference type="NCBI Taxonomy" id="2809609"/>
    <lineage>
        <taxon>Viruses</taxon>
        <taxon>Varidnaviria</taxon>
        <taxon>Bamfordvirae</taxon>
        <taxon>Nucleocytoviricota</taxon>
    </lineage>
</organism>
<dbReference type="Gene3D" id="3.40.50.300">
    <property type="entry name" value="P-loop containing nucleotide triphosphate hydrolases"/>
    <property type="match status" value="1"/>
</dbReference>
<proteinExistence type="predicted"/>
<accession>A0A9E8G4B7</accession>
<dbReference type="InterPro" id="IPR027417">
    <property type="entry name" value="P-loop_NTPase"/>
</dbReference>
<dbReference type="EMBL" id="OP765584">
    <property type="protein sequence ID" value="UZT29053.1"/>
    <property type="molecule type" value="Genomic_DNA"/>
</dbReference>
<evidence type="ECO:0000313" key="2">
    <source>
        <dbReference type="EMBL" id="UZT28777.1"/>
    </source>
</evidence>
<sequence length="355" mass="41975">MNKRNDWFNNYQSIDNKNGQRDLNYRKQFFNNKDFENKTVLDIGCNMGQMCKYAFQLGANNIIGVDYDQSVIKKANSLLTEEEKNKITYLVDDVDNSAFYTNLNKVDTILLLSVIETLELQNRFGMLSKLYSLCNVMYFEGHVNSIYSNLLKMLLNYTIFTTIEFKGIQYDNNNFKNQNKGRHVFRCSNEIFSAIDAQKQILDLLEKNNNYIITVVGQGGVGKSHFKHELIKYINKNSNKFKFDKNNIKYTNENNIIKSDKNIIVDNSDLICIIDDTKLNDDTIDSINSKYKCIIYFDYRAMEYLNKNVNTVFIMNYEIKSRFKNRKEKYMYDRSPIINETNYKYIENIFHINKY</sequence>
<dbReference type="InterPro" id="IPR029063">
    <property type="entry name" value="SAM-dependent_MTases_sf"/>
</dbReference>
<evidence type="ECO:0000313" key="3">
    <source>
        <dbReference type="EMBL" id="UZT29053.1"/>
    </source>
</evidence>
<protein>
    <recommendedName>
        <fullName evidence="1">Methyltransferase domain-containing protein</fullName>
    </recommendedName>
</protein>
<dbReference type="Gene3D" id="3.40.50.150">
    <property type="entry name" value="Vaccinia Virus protein VP39"/>
    <property type="match status" value="1"/>
</dbReference>
<reference evidence="2" key="1">
    <citation type="submission" date="2022-10" db="EMBL/GenBank/DDBJ databases">
        <title>Genomics discovery of giant fungal viruses from subsurface oceanic crustal fluids.</title>
        <authorList>
            <person name="Bhattacharjee A.S."/>
            <person name="Schulz F."/>
            <person name="Woyke T."/>
            <person name="Orcutt B.N."/>
            <person name="Matinez Martinez J."/>
        </authorList>
    </citation>
    <scope>NUCLEOTIDE SEQUENCE</scope>
    <source>
        <strain evidence="2">VSAG1.JdFR</strain>
        <strain evidence="3">VSAG8.JdFR</strain>
    </source>
</reference>
<evidence type="ECO:0000259" key="1">
    <source>
        <dbReference type="Pfam" id="PF13649"/>
    </source>
</evidence>
<dbReference type="Pfam" id="PF13649">
    <property type="entry name" value="Methyltransf_25"/>
    <property type="match status" value="1"/>
</dbReference>
<name>A0A9E8G4B7_9VIRU</name>
<dbReference type="CDD" id="cd02440">
    <property type="entry name" value="AdoMet_MTases"/>
    <property type="match status" value="1"/>
</dbReference>
<feature type="domain" description="Methyltransferase" evidence="1">
    <location>
        <begin position="40"/>
        <end position="133"/>
    </location>
</feature>
<dbReference type="EMBL" id="OP765507">
    <property type="protein sequence ID" value="UZT28777.1"/>
    <property type="molecule type" value="Genomic_DNA"/>
</dbReference>
<dbReference type="InterPro" id="IPR041698">
    <property type="entry name" value="Methyltransf_25"/>
</dbReference>